<feature type="region of interest" description="Disordered" evidence="2">
    <location>
        <begin position="225"/>
        <end position="263"/>
    </location>
</feature>
<reference evidence="4 5" key="1">
    <citation type="journal article" date="2023" name="J. Phycol.">
        <title>Chrysosporum ovalisporum is synonymous with the true-branching cyanobacterium Umezakia natans (Nostocales/Aphanizomenonaceae).</title>
        <authorList>
            <person name="McGregor G.B."/>
            <person name="Sendall B.C."/>
            <person name="Niiyama Y."/>
            <person name="Tuji A."/>
            <person name="Willis A."/>
        </authorList>
    </citation>
    <scope>NUCLEOTIDE SEQUENCE [LARGE SCALE GENOMIC DNA]</scope>
    <source>
        <strain evidence="4 5">ANA360D</strain>
    </source>
</reference>
<evidence type="ECO:0000313" key="4">
    <source>
        <dbReference type="EMBL" id="MDH6060284.1"/>
    </source>
</evidence>
<keyword evidence="5" id="KW-1185">Reference proteome</keyword>
<name>A0AA43KBB3_9CYAN</name>
<dbReference type="Proteomes" id="UP001159387">
    <property type="component" value="Unassembled WGS sequence"/>
</dbReference>
<dbReference type="InterPro" id="IPR036779">
    <property type="entry name" value="LysM_dom_sf"/>
</dbReference>
<dbReference type="PANTHER" id="PTHR21666">
    <property type="entry name" value="PEPTIDASE-RELATED"/>
    <property type="match status" value="1"/>
</dbReference>
<comment type="caution">
    <text evidence="4">The sequence shown here is derived from an EMBL/GenBank/DDBJ whole genome shotgun (WGS) entry which is preliminary data.</text>
</comment>
<dbReference type="Gene3D" id="2.70.70.10">
    <property type="entry name" value="Glucose Permease (Domain IIA)"/>
    <property type="match status" value="1"/>
</dbReference>
<proteinExistence type="predicted"/>
<dbReference type="PANTHER" id="PTHR21666:SF270">
    <property type="entry name" value="MUREIN HYDROLASE ACTIVATOR ENVC"/>
    <property type="match status" value="1"/>
</dbReference>
<dbReference type="AlphaFoldDB" id="A0AA43KBB3"/>
<sequence>MKRALKKREKAVLKNTLNNDDAPVEHLEQPNVVNPRVNRRVGTQAAMIGLAISMGTTSLLITRQSDQAQGAAPLGSQKATSTIPAGSNTTVKFAPTKLTENPVILQPTAISQLPELETKWQVPVSGVQSDTKGSEKTSFNSQLPVSQELSGGITAHETVPELSSTVTTPTEEATVNLTGEQQPKVLENPEANGEMNAQLKAQQTFAISRLQEKSNRLRNSLAELRSEETQISSKTDIASTQPKTTEKGAEIGSKTANDKDENLVSRFKQQSDSNREAITIPVPAAREVVGLSGNGSYQVKPGDTLAAIALRHNISISEIVQANNLSNPDQLKVNQQLIIPITQGNGSRAISIPVVVAANRAYSSSTPQLNNYTTNNAGIQVSLPAASSQLPVTANNQIQVKTATTIETESINANTQGLGGDTAVPTIFAEMQQAQKSAEQTVGTKNNQGLRSLRADIQRLREKFNNQESANEPEPTAAPITVAQTNSLQAEIKKLQEKYRNQESGNAVVPVATKPEPEATVPSPIAQINSPEAEIQRLREQYRQQKYGDAIKPATNDTEKAPIAIPVVKPNLASASQPTGVRNNRSIPIDVPRLNLPNYGSQSANSQTRTFSTNEPINPEFFSNRNRSGQEIAASSSDAGISDTLGNLRGTRVTPQLRQQLPPLAAVQQYLPQPIDATTPPPATASTSYIWPAKGVLTSGYGRRWGRMHRGIDIANATGTPIYAAADGVVEKSGWNRGGYGILVDIRHDDGSLSRYAHNSRTLVRAGERVTQGQQIAHMGSTGFSTGPHTHFEIHPPGKGAKDPIAFLPRERN</sequence>
<dbReference type="GO" id="GO:0004222">
    <property type="term" value="F:metalloendopeptidase activity"/>
    <property type="evidence" value="ECO:0007669"/>
    <property type="project" value="TreeGrafter"/>
</dbReference>
<gene>
    <name evidence="4" type="ORF">NWP17_07505</name>
</gene>
<feature type="coiled-coil region" evidence="1">
    <location>
        <begin position="450"/>
        <end position="505"/>
    </location>
</feature>
<dbReference type="SUPFAM" id="SSF54106">
    <property type="entry name" value="LysM domain"/>
    <property type="match status" value="1"/>
</dbReference>
<protein>
    <submittedName>
        <fullName evidence="4">Peptidoglycan DD-metalloendopeptidase family protein</fullName>
    </submittedName>
</protein>
<evidence type="ECO:0000256" key="1">
    <source>
        <dbReference type="SAM" id="Coils"/>
    </source>
</evidence>
<dbReference type="InterPro" id="IPR011055">
    <property type="entry name" value="Dup_hybrid_motif"/>
</dbReference>
<dbReference type="InterPro" id="IPR016047">
    <property type="entry name" value="M23ase_b-sheet_dom"/>
</dbReference>
<dbReference type="CDD" id="cd12797">
    <property type="entry name" value="M23_peptidase"/>
    <property type="match status" value="1"/>
</dbReference>
<accession>A0AA43KBB3</accession>
<dbReference type="Pfam" id="PF01551">
    <property type="entry name" value="Peptidase_M23"/>
    <property type="match status" value="1"/>
</dbReference>
<evidence type="ECO:0000259" key="3">
    <source>
        <dbReference type="PROSITE" id="PS51782"/>
    </source>
</evidence>
<evidence type="ECO:0000256" key="2">
    <source>
        <dbReference type="SAM" id="MobiDB-lite"/>
    </source>
</evidence>
<dbReference type="PROSITE" id="PS51782">
    <property type="entry name" value="LYSM"/>
    <property type="match status" value="1"/>
</dbReference>
<organism evidence="4 5">
    <name type="scientific">Chrysosporum bergii ANA360D</name>
    <dbReference type="NCBI Taxonomy" id="617107"/>
    <lineage>
        <taxon>Bacteria</taxon>
        <taxon>Bacillati</taxon>
        <taxon>Cyanobacteriota</taxon>
        <taxon>Cyanophyceae</taxon>
        <taxon>Nostocales</taxon>
        <taxon>Nodulariaceae</taxon>
        <taxon>Chrysosporum</taxon>
    </lineage>
</organism>
<dbReference type="Gene3D" id="3.10.350.10">
    <property type="entry name" value="LysM domain"/>
    <property type="match status" value="1"/>
</dbReference>
<keyword evidence="1" id="KW-0175">Coiled coil</keyword>
<evidence type="ECO:0000313" key="5">
    <source>
        <dbReference type="Proteomes" id="UP001159387"/>
    </source>
</evidence>
<dbReference type="RefSeq" id="WP_280654289.1">
    <property type="nucleotide sequence ID" value="NZ_JANQDH010000048.1"/>
</dbReference>
<dbReference type="SMART" id="SM00257">
    <property type="entry name" value="LysM"/>
    <property type="match status" value="1"/>
</dbReference>
<dbReference type="InterPro" id="IPR050570">
    <property type="entry name" value="Cell_wall_metabolism_enzyme"/>
</dbReference>
<dbReference type="EMBL" id="JANQDH010000048">
    <property type="protein sequence ID" value="MDH6060284.1"/>
    <property type="molecule type" value="Genomic_DNA"/>
</dbReference>
<feature type="domain" description="LysM" evidence="3">
    <location>
        <begin position="295"/>
        <end position="339"/>
    </location>
</feature>
<dbReference type="InterPro" id="IPR018392">
    <property type="entry name" value="LysM"/>
</dbReference>
<feature type="compositionally biased region" description="Polar residues" evidence="2">
    <location>
        <begin position="229"/>
        <end position="243"/>
    </location>
</feature>
<dbReference type="SUPFAM" id="SSF51261">
    <property type="entry name" value="Duplicated hybrid motif"/>
    <property type="match status" value="1"/>
</dbReference>
<dbReference type="Pfam" id="PF01476">
    <property type="entry name" value="LysM"/>
    <property type="match status" value="1"/>
</dbReference>
<dbReference type="CDD" id="cd00118">
    <property type="entry name" value="LysM"/>
    <property type="match status" value="1"/>
</dbReference>